<dbReference type="PROSITE" id="PS51118">
    <property type="entry name" value="HTH_HXLR"/>
    <property type="match status" value="1"/>
</dbReference>
<dbReference type="InterPro" id="IPR036388">
    <property type="entry name" value="WH-like_DNA-bd_sf"/>
</dbReference>
<dbReference type="PANTHER" id="PTHR33204">
    <property type="entry name" value="TRANSCRIPTIONAL REGULATOR, MARR FAMILY"/>
    <property type="match status" value="1"/>
</dbReference>
<keyword evidence="6" id="KW-1185">Reference proteome</keyword>
<name>A0AAE8HBW7_9PSED</name>
<proteinExistence type="predicted"/>
<keyword evidence="2 5" id="KW-0238">DNA-binding</keyword>
<keyword evidence="3" id="KW-0804">Transcription</keyword>
<reference evidence="5 6" key="1">
    <citation type="submission" date="2016-10" db="EMBL/GenBank/DDBJ databases">
        <authorList>
            <person name="Varghese N."/>
            <person name="Submissions S."/>
        </authorList>
    </citation>
    <scope>NUCLEOTIDE SEQUENCE [LARGE SCALE GENOMIC DNA]</scope>
    <source>
        <strain evidence="5 6">BS2777</strain>
    </source>
</reference>
<evidence type="ECO:0000256" key="2">
    <source>
        <dbReference type="ARBA" id="ARBA00023125"/>
    </source>
</evidence>
<dbReference type="EMBL" id="LT629801">
    <property type="protein sequence ID" value="SDV04618.1"/>
    <property type="molecule type" value="Genomic_DNA"/>
</dbReference>
<dbReference type="PANTHER" id="PTHR33204:SF29">
    <property type="entry name" value="TRANSCRIPTIONAL REGULATOR"/>
    <property type="match status" value="1"/>
</dbReference>
<dbReference type="Gene3D" id="1.10.10.10">
    <property type="entry name" value="Winged helix-like DNA-binding domain superfamily/Winged helix DNA-binding domain"/>
    <property type="match status" value="1"/>
</dbReference>
<evidence type="ECO:0000259" key="4">
    <source>
        <dbReference type="PROSITE" id="PS51118"/>
    </source>
</evidence>
<sequence>MANTSFNCGLEAALAVIGGKWKPLVLYNLAKNVHRYGELRRAIGGVTDKVLIQQLKELERDEIIVRIDFQEIPPKVEYSLTPFGESLATALGTLCAWGTEHMQTVERISQRRAAALAQS</sequence>
<organism evidence="5 6">
    <name type="scientific">Pseudomonas rhodesiae</name>
    <dbReference type="NCBI Taxonomy" id="76760"/>
    <lineage>
        <taxon>Bacteria</taxon>
        <taxon>Pseudomonadati</taxon>
        <taxon>Pseudomonadota</taxon>
        <taxon>Gammaproteobacteria</taxon>
        <taxon>Pseudomonadales</taxon>
        <taxon>Pseudomonadaceae</taxon>
        <taxon>Pseudomonas</taxon>
    </lineage>
</organism>
<dbReference type="AlphaFoldDB" id="A0AAE8HBW7"/>
<dbReference type="RefSeq" id="WP_034138089.1">
    <property type="nucleotide sequence ID" value="NZ_BAAAEG010000001.1"/>
</dbReference>
<gene>
    <name evidence="5" type="ORF">SAMN04490209_2257</name>
</gene>
<dbReference type="Proteomes" id="UP000182085">
    <property type="component" value="Chromosome I"/>
</dbReference>
<dbReference type="SUPFAM" id="SSF46785">
    <property type="entry name" value="Winged helix' DNA-binding domain"/>
    <property type="match status" value="1"/>
</dbReference>
<evidence type="ECO:0000256" key="3">
    <source>
        <dbReference type="ARBA" id="ARBA00023163"/>
    </source>
</evidence>
<feature type="domain" description="HTH hxlR-type" evidence="4">
    <location>
        <begin position="8"/>
        <end position="106"/>
    </location>
</feature>
<evidence type="ECO:0000313" key="5">
    <source>
        <dbReference type="EMBL" id="SDV04618.1"/>
    </source>
</evidence>
<evidence type="ECO:0000256" key="1">
    <source>
        <dbReference type="ARBA" id="ARBA00023015"/>
    </source>
</evidence>
<dbReference type="InterPro" id="IPR036390">
    <property type="entry name" value="WH_DNA-bd_sf"/>
</dbReference>
<keyword evidence="1" id="KW-0805">Transcription regulation</keyword>
<protein>
    <submittedName>
        <fullName evidence="5">DNA-binding transcriptional regulator, HxlR family</fullName>
    </submittedName>
</protein>
<accession>A0AAE8HBW7</accession>
<evidence type="ECO:0000313" key="6">
    <source>
        <dbReference type="Proteomes" id="UP000182085"/>
    </source>
</evidence>
<dbReference type="GO" id="GO:0003677">
    <property type="term" value="F:DNA binding"/>
    <property type="evidence" value="ECO:0007669"/>
    <property type="project" value="UniProtKB-KW"/>
</dbReference>
<dbReference type="Pfam" id="PF01638">
    <property type="entry name" value="HxlR"/>
    <property type="match status" value="1"/>
</dbReference>
<dbReference type="InterPro" id="IPR002577">
    <property type="entry name" value="HTH_HxlR"/>
</dbReference>